<protein>
    <recommendedName>
        <fullName evidence="2">BAR domain-containing protein</fullName>
    </recommendedName>
</protein>
<accession>X1Q199</accession>
<name>X1Q199_9ZZZZ</name>
<evidence type="ECO:0000313" key="1">
    <source>
        <dbReference type="EMBL" id="GAI61973.1"/>
    </source>
</evidence>
<comment type="caution">
    <text evidence="1">The sequence shown here is derived from an EMBL/GenBank/DDBJ whole genome shotgun (WGS) entry which is preliminary data.</text>
</comment>
<sequence length="147" mass="16481">MPEIIQRSLVDLALNNLTSGLDKNLAGLKSSTNGAWNRLTEARKAARKNLDNLYDAADSDRKKKHDAEIAAYKGESGKPDAPSYDSHQQKLDSINDAYKVKKKEADESFDKDCTEAENEFREKSKEYIAAYIKNVNVTLETFQSAHP</sequence>
<organism evidence="1">
    <name type="scientific">marine sediment metagenome</name>
    <dbReference type="NCBI Taxonomy" id="412755"/>
    <lineage>
        <taxon>unclassified sequences</taxon>
        <taxon>metagenomes</taxon>
        <taxon>ecological metagenomes</taxon>
    </lineage>
</organism>
<gene>
    <name evidence="1" type="ORF">S12H4_10236</name>
</gene>
<proteinExistence type="predicted"/>
<dbReference type="EMBL" id="BARW01004334">
    <property type="protein sequence ID" value="GAI61973.1"/>
    <property type="molecule type" value="Genomic_DNA"/>
</dbReference>
<reference evidence="1" key="1">
    <citation type="journal article" date="2014" name="Front. Microbiol.">
        <title>High frequency of phylogenetically diverse reductive dehalogenase-homologous genes in deep subseafloor sedimentary metagenomes.</title>
        <authorList>
            <person name="Kawai M."/>
            <person name="Futagami T."/>
            <person name="Toyoda A."/>
            <person name="Takaki Y."/>
            <person name="Nishi S."/>
            <person name="Hori S."/>
            <person name="Arai W."/>
            <person name="Tsubouchi T."/>
            <person name="Morono Y."/>
            <person name="Uchiyama I."/>
            <person name="Ito T."/>
            <person name="Fujiyama A."/>
            <person name="Inagaki F."/>
            <person name="Takami H."/>
        </authorList>
    </citation>
    <scope>NUCLEOTIDE SEQUENCE</scope>
    <source>
        <strain evidence="1">Expedition CK06-06</strain>
    </source>
</reference>
<dbReference type="AlphaFoldDB" id="X1Q199"/>
<evidence type="ECO:0008006" key="2">
    <source>
        <dbReference type="Google" id="ProtNLM"/>
    </source>
</evidence>